<dbReference type="EMBL" id="AP017312">
    <property type="protein sequence ID" value="BAU27994.1"/>
    <property type="molecule type" value="Genomic_DNA"/>
</dbReference>
<keyword evidence="2" id="KW-1185">Reference proteome</keyword>
<dbReference type="AlphaFoldDB" id="A0A0U5AW74"/>
<name>A0A0U5AW74_9BACL</name>
<dbReference type="KEGG" id="asoc:CB4_02168"/>
<reference evidence="1 2" key="1">
    <citation type="submission" date="2015-12" db="EMBL/GenBank/DDBJ databases">
        <title>Genome sequence of Aneurinibacillus soli.</title>
        <authorList>
            <person name="Lee J.S."/>
            <person name="Lee K.C."/>
            <person name="Kim K.K."/>
            <person name="Lee B.W."/>
        </authorList>
    </citation>
    <scope>NUCLEOTIDE SEQUENCE [LARGE SCALE GENOMIC DNA]</scope>
    <source>
        <strain evidence="1 2">CB4</strain>
    </source>
</reference>
<evidence type="ECO:0000313" key="2">
    <source>
        <dbReference type="Proteomes" id="UP000217696"/>
    </source>
</evidence>
<accession>A0A0U5AW74</accession>
<proteinExistence type="predicted"/>
<evidence type="ECO:0000313" key="1">
    <source>
        <dbReference type="EMBL" id="BAU27994.1"/>
    </source>
</evidence>
<dbReference type="RefSeq" id="WP_096465769.1">
    <property type="nucleotide sequence ID" value="NZ_AP017312.1"/>
</dbReference>
<dbReference type="Proteomes" id="UP000217696">
    <property type="component" value="Chromosome"/>
</dbReference>
<organism evidence="1 2">
    <name type="scientific">Aneurinibacillus soli</name>
    <dbReference type="NCBI Taxonomy" id="1500254"/>
    <lineage>
        <taxon>Bacteria</taxon>
        <taxon>Bacillati</taxon>
        <taxon>Bacillota</taxon>
        <taxon>Bacilli</taxon>
        <taxon>Bacillales</taxon>
        <taxon>Paenibacillaceae</taxon>
        <taxon>Aneurinibacillus group</taxon>
        <taxon>Aneurinibacillus</taxon>
    </lineage>
</organism>
<gene>
    <name evidence="1" type="ORF">CB4_02168</name>
</gene>
<protein>
    <submittedName>
        <fullName evidence="1">Uncharacterized protein</fullName>
    </submittedName>
</protein>
<sequence length="77" mass="8307">MQIQCQKIGFMVGGITKFGGGAEKEEASHLVTLGKDVETGRSRGPANSPTKEEAGMFLDEVLWAKARSPAPFRWVVA</sequence>